<comment type="subunit">
    <text evidence="4">Homodimer.</text>
</comment>
<feature type="binding site" evidence="4">
    <location>
        <position position="130"/>
    </location>
    <ligand>
        <name>(6S)-5,6,7,8-tetrahydrofolate</name>
        <dbReference type="ChEBI" id="CHEBI:57453"/>
    </ligand>
</feature>
<dbReference type="InterPro" id="IPR039429">
    <property type="entry name" value="SHMT-like_dom"/>
</dbReference>
<dbReference type="EMBL" id="FNVU01000015">
    <property type="protein sequence ID" value="SEG84352.1"/>
    <property type="molecule type" value="Genomic_DNA"/>
</dbReference>
<dbReference type="GO" id="GO:0019264">
    <property type="term" value="P:glycine biosynthetic process from serine"/>
    <property type="evidence" value="ECO:0007669"/>
    <property type="project" value="InterPro"/>
</dbReference>
<evidence type="ECO:0000256" key="4">
    <source>
        <dbReference type="HAMAP-Rule" id="MF_00051"/>
    </source>
</evidence>
<comment type="function">
    <text evidence="4">Catalyzes the reversible interconversion of serine and glycine with tetrahydrofolate (THF) serving as the one-carbon carrier. This reaction serves as the major source of one-carbon groups required for the biosynthesis of purines, thymidylate, methionine, and other important biomolecules.</text>
</comment>
<dbReference type="OrthoDB" id="3514085at2"/>
<dbReference type="Gene3D" id="3.90.1150.10">
    <property type="entry name" value="Aspartate Aminotransferase, domain 1"/>
    <property type="match status" value="1"/>
</dbReference>
<dbReference type="InterPro" id="IPR001085">
    <property type="entry name" value="Ser_HO-MeTrfase"/>
</dbReference>
<proteinExistence type="inferred from homology"/>
<dbReference type="Proteomes" id="UP000236754">
    <property type="component" value="Unassembled WGS sequence"/>
</dbReference>
<dbReference type="InterPro" id="IPR015421">
    <property type="entry name" value="PyrdxlP-dep_Trfase_major"/>
</dbReference>
<dbReference type="GO" id="GO:0008168">
    <property type="term" value="F:methyltransferase activity"/>
    <property type="evidence" value="ECO:0007669"/>
    <property type="project" value="UniProtKB-KW"/>
</dbReference>
<comment type="caution">
    <text evidence="4">Lacks conserved residue(s) required for the propagation of feature annotation.</text>
</comment>
<comment type="cofactor">
    <cofactor evidence="1 4 5">
        <name>pyridoxal 5'-phosphate</name>
        <dbReference type="ChEBI" id="CHEBI:597326"/>
    </cofactor>
</comment>
<dbReference type="PANTHER" id="PTHR11680:SF35">
    <property type="entry name" value="SERINE HYDROXYMETHYLTRANSFERASE 1"/>
    <property type="match status" value="1"/>
</dbReference>
<dbReference type="GO" id="GO:0005829">
    <property type="term" value="C:cytosol"/>
    <property type="evidence" value="ECO:0007669"/>
    <property type="project" value="TreeGrafter"/>
</dbReference>
<dbReference type="CDD" id="cd00378">
    <property type="entry name" value="SHMT"/>
    <property type="match status" value="1"/>
</dbReference>
<gene>
    <name evidence="4" type="primary">glyA</name>
    <name evidence="8" type="ORF">SAMN05216223_11558</name>
</gene>
<keyword evidence="9" id="KW-1185">Reference proteome</keyword>
<sequence length="472" mass="50248">MTGQTFARTLAHGVQSLARADPDLYALLDREQVRQHETLSMVAAASIADPSVLVCEASAAGNVTTEGYPGARYHAGCDIVDEVERLAVARARAAFGARYANVQPHSGSTANQVVLCALLEPGDVLLGMDLRAGGHLTHGAAASMSGRFFRAVPYGLDRTGRIDYDEVSRLSREHRPRLIFCGASAYPRTVDFARFRAIADEAGAYLVADISHIAGLVAAGVHPSPVDVAHVTTTSTYKQLYGPRGGLILMGRDADRALPSGRTLEQTLQNAVFPYVQGTPRLNTIAAKARALAAVATPEFRLMARRILELAWHMASRLEAAGHHVLTGGTDTHMVLLDVAGEGLTGRIAERALESCGIVVNKNSIPGDPHGPRITSGLRLGTNILALRGMGPGEVARCADLVSTVLHRVRPLGSQEYLLDESVREEVSAEARDLCRRFPLPDHPLPAGAADAYPRSGHGQRTVIGPVLEDAG</sequence>
<protein>
    <recommendedName>
        <fullName evidence="4">Probable serine hydroxymethyltransferase</fullName>
        <shortName evidence="4">SHMT</shortName>
        <shortName evidence="4">Serine methylase</shortName>
        <ecNumber evidence="4">2.1.2.1</ecNumber>
    </recommendedName>
</protein>
<dbReference type="InterPro" id="IPR015424">
    <property type="entry name" value="PyrdxlP-dep_Trfase"/>
</dbReference>
<feature type="modified residue" description="N6-(pyridoxal phosphate)lysine" evidence="4 5">
    <location>
        <position position="238"/>
    </location>
</feature>
<keyword evidence="4" id="KW-0554">One-carbon metabolism</keyword>
<evidence type="ECO:0000256" key="1">
    <source>
        <dbReference type="ARBA" id="ARBA00001933"/>
    </source>
</evidence>
<dbReference type="HAMAP" id="MF_00051">
    <property type="entry name" value="SHMT"/>
    <property type="match status" value="1"/>
</dbReference>
<evidence type="ECO:0000313" key="9">
    <source>
        <dbReference type="Proteomes" id="UP000236754"/>
    </source>
</evidence>
<evidence type="ECO:0000256" key="6">
    <source>
        <dbReference type="SAM" id="MobiDB-lite"/>
    </source>
</evidence>
<comment type="subcellular location">
    <subcellularLocation>
        <location evidence="4">Cytoplasm</location>
    </subcellularLocation>
</comment>
<comment type="catalytic activity">
    <reaction evidence="4">
        <text>(6R)-5,10-methylene-5,6,7,8-tetrahydrofolate + glycine + H2O = (6S)-5,6,7,8-tetrahydrofolate + L-serine</text>
        <dbReference type="Rhea" id="RHEA:15481"/>
        <dbReference type="ChEBI" id="CHEBI:15377"/>
        <dbReference type="ChEBI" id="CHEBI:15636"/>
        <dbReference type="ChEBI" id="CHEBI:33384"/>
        <dbReference type="ChEBI" id="CHEBI:57305"/>
        <dbReference type="ChEBI" id="CHEBI:57453"/>
        <dbReference type="EC" id="2.1.2.1"/>
    </reaction>
</comment>
<evidence type="ECO:0000259" key="7">
    <source>
        <dbReference type="Pfam" id="PF00464"/>
    </source>
</evidence>
<dbReference type="GO" id="GO:0035999">
    <property type="term" value="P:tetrahydrofolate interconversion"/>
    <property type="evidence" value="ECO:0007669"/>
    <property type="project" value="UniProtKB-UniRule"/>
</dbReference>
<dbReference type="GO" id="GO:0032259">
    <property type="term" value="P:methylation"/>
    <property type="evidence" value="ECO:0007669"/>
    <property type="project" value="UniProtKB-KW"/>
</dbReference>
<evidence type="ECO:0000313" key="8">
    <source>
        <dbReference type="EMBL" id="SEG84352.1"/>
    </source>
</evidence>
<dbReference type="GO" id="GO:0030170">
    <property type="term" value="F:pyridoxal phosphate binding"/>
    <property type="evidence" value="ECO:0007669"/>
    <property type="project" value="UniProtKB-UniRule"/>
</dbReference>
<dbReference type="InterPro" id="IPR049943">
    <property type="entry name" value="Ser_HO-MeTrfase-like"/>
</dbReference>
<dbReference type="RefSeq" id="WP_103888904.1">
    <property type="nucleotide sequence ID" value="NZ_FNVU01000015.1"/>
</dbReference>
<comment type="pathway">
    <text evidence="4">One-carbon metabolism; tetrahydrofolate interconversion.</text>
</comment>
<feature type="domain" description="Serine hydroxymethyltransferase-like" evidence="7">
    <location>
        <begin position="18"/>
        <end position="401"/>
    </location>
</feature>
<name>A0A1H6DGU2_9ACTN</name>
<keyword evidence="4 8" id="KW-0808">Transferase</keyword>
<dbReference type="EC" id="2.1.2.1" evidence="4"/>
<dbReference type="Pfam" id="PF00464">
    <property type="entry name" value="SHMT"/>
    <property type="match status" value="1"/>
</dbReference>
<feature type="binding site" evidence="4">
    <location>
        <begin position="134"/>
        <end position="136"/>
    </location>
    <ligand>
        <name>(6S)-5,6,7,8-tetrahydrofolate</name>
        <dbReference type="ChEBI" id="CHEBI:57453"/>
    </ligand>
</feature>
<dbReference type="PIRSF" id="PIRSF000412">
    <property type="entry name" value="SHMT"/>
    <property type="match status" value="1"/>
</dbReference>
<evidence type="ECO:0000256" key="3">
    <source>
        <dbReference type="ARBA" id="ARBA00022898"/>
    </source>
</evidence>
<feature type="region of interest" description="Disordered" evidence="6">
    <location>
        <begin position="449"/>
        <end position="472"/>
    </location>
</feature>
<dbReference type="UniPathway" id="UPA00193"/>
<evidence type="ECO:0000256" key="5">
    <source>
        <dbReference type="PIRSR" id="PIRSR000412-50"/>
    </source>
</evidence>
<dbReference type="PANTHER" id="PTHR11680">
    <property type="entry name" value="SERINE HYDROXYMETHYLTRANSFERASE"/>
    <property type="match status" value="1"/>
</dbReference>
<organism evidence="8 9">
    <name type="scientific">Actinacidiphila yanglinensis</name>
    <dbReference type="NCBI Taxonomy" id="310779"/>
    <lineage>
        <taxon>Bacteria</taxon>
        <taxon>Bacillati</taxon>
        <taxon>Actinomycetota</taxon>
        <taxon>Actinomycetes</taxon>
        <taxon>Kitasatosporales</taxon>
        <taxon>Streptomycetaceae</taxon>
        <taxon>Actinacidiphila</taxon>
    </lineage>
</organism>
<dbReference type="AlphaFoldDB" id="A0A1H6DGU2"/>
<dbReference type="GO" id="GO:0004372">
    <property type="term" value="F:glycine hydroxymethyltransferase activity"/>
    <property type="evidence" value="ECO:0007669"/>
    <property type="project" value="UniProtKB-EC"/>
</dbReference>
<keyword evidence="4" id="KW-0963">Cytoplasm</keyword>
<dbReference type="Gene3D" id="3.40.640.10">
    <property type="entry name" value="Type I PLP-dependent aspartate aminotransferase-like (Major domain)"/>
    <property type="match status" value="1"/>
</dbReference>
<reference evidence="8 9" key="1">
    <citation type="submission" date="2016-10" db="EMBL/GenBank/DDBJ databases">
        <authorList>
            <person name="de Groot N.N."/>
        </authorList>
    </citation>
    <scope>NUCLEOTIDE SEQUENCE [LARGE SCALE GENOMIC DNA]</scope>
    <source>
        <strain evidence="8 9">CGMCC 4.2023</strain>
    </source>
</reference>
<evidence type="ECO:0000256" key="2">
    <source>
        <dbReference type="ARBA" id="ARBA00006376"/>
    </source>
</evidence>
<keyword evidence="3 4" id="KW-0663">Pyridoxal phosphate</keyword>
<comment type="similarity">
    <text evidence="2 4">Belongs to the SHMT family.</text>
</comment>
<dbReference type="SUPFAM" id="SSF53383">
    <property type="entry name" value="PLP-dependent transferases"/>
    <property type="match status" value="1"/>
</dbReference>
<accession>A0A1H6DGU2</accession>
<dbReference type="InterPro" id="IPR015422">
    <property type="entry name" value="PyrdxlP-dep_Trfase_small"/>
</dbReference>
<dbReference type="NCBIfam" id="NF000586">
    <property type="entry name" value="PRK00011.1"/>
    <property type="match status" value="1"/>
</dbReference>
<keyword evidence="8" id="KW-0489">Methyltransferase</keyword>